<protein>
    <submittedName>
        <fullName evidence="5">Heavy metal-associated isoprenylated plant 26</fullName>
    </submittedName>
</protein>
<keyword evidence="3" id="KW-0812">Transmembrane</keyword>
<dbReference type="OrthoDB" id="689350at2759"/>
<dbReference type="Gene3D" id="3.30.70.100">
    <property type="match status" value="1"/>
</dbReference>
<dbReference type="PROSITE" id="PS50846">
    <property type="entry name" value="HMA_2"/>
    <property type="match status" value="1"/>
</dbReference>
<evidence type="ECO:0000256" key="3">
    <source>
        <dbReference type="SAM" id="Phobius"/>
    </source>
</evidence>
<keyword evidence="6" id="KW-1185">Reference proteome</keyword>
<organism evidence="5 6">
    <name type="scientific">Olea europaea subsp. europaea</name>
    <dbReference type="NCBI Taxonomy" id="158383"/>
    <lineage>
        <taxon>Eukaryota</taxon>
        <taxon>Viridiplantae</taxon>
        <taxon>Streptophyta</taxon>
        <taxon>Embryophyta</taxon>
        <taxon>Tracheophyta</taxon>
        <taxon>Spermatophyta</taxon>
        <taxon>Magnoliopsida</taxon>
        <taxon>eudicotyledons</taxon>
        <taxon>Gunneridae</taxon>
        <taxon>Pentapetalae</taxon>
        <taxon>asterids</taxon>
        <taxon>lamiids</taxon>
        <taxon>Lamiales</taxon>
        <taxon>Oleaceae</taxon>
        <taxon>Oleeae</taxon>
        <taxon>Olea</taxon>
    </lineage>
</organism>
<keyword evidence="3" id="KW-0472">Membrane</keyword>
<dbReference type="AlphaFoldDB" id="A0A8S0TAA8"/>
<dbReference type="InterPro" id="IPR006121">
    <property type="entry name" value="HMA_dom"/>
</dbReference>
<dbReference type="PANTHER" id="PTHR22814:SF351">
    <property type="entry name" value="HEAVY METAL-ASSOCIATED ISOPRENYLATED PLANT PROTEIN 28"/>
    <property type="match status" value="1"/>
</dbReference>
<dbReference type="Pfam" id="PF00403">
    <property type="entry name" value="HMA"/>
    <property type="match status" value="1"/>
</dbReference>
<name>A0A8S0TAA8_OLEEU</name>
<dbReference type="GO" id="GO:0016020">
    <property type="term" value="C:membrane"/>
    <property type="evidence" value="ECO:0007669"/>
    <property type="project" value="UniProtKB-SubCell"/>
</dbReference>
<feature type="domain" description="HMA" evidence="4">
    <location>
        <begin position="22"/>
        <end position="85"/>
    </location>
</feature>
<accession>A0A8S0TAA8</accession>
<dbReference type="InterPro" id="IPR036163">
    <property type="entry name" value="HMA_dom_sf"/>
</dbReference>
<dbReference type="Proteomes" id="UP000594638">
    <property type="component" value="Unassembled WGS sequence"/>
</dbReference>
<proteinExistence type="predicted"/>
<dbReference type="EMBL" id="CACTIH010005801">
    <property type="protein sequence ID" value="CAA3002006.1"/>
    <property type="molecule type" value="Genomic_DNA"/>
</dbReference>
<dbReference type="Gramene" id="OE9A088505T2">
    <property type="protein sequence ID" value="OE9A088505C2"/>
    <property type="gene ID" value="OE9A088505"/>
</dbReference>
<evidence type="ECO:0000313" key="5">
    <source>
        <dbReference type="EMBL" id="CAA3002006.1"/>
    </source>
</evidence>
<keyword evidence="3" id="KW-1133">Transmembrane helix</keyword>
<evidence type="ECO:0000256" key="2">
    <source>
        <dbReference type="ARBA" id="ARBA00022723"/>
    </source>
</evidence>
<comment type="caution">
    <text evidence="5">The sequence shown here is derived from an EMBL/GenBank/DDBJ whole genome shotgun (WGS) entry which is preliminary data.</text>
</comment>
<dbReference type="SUPFAM" id="SSF55008">
    <property type="entry name" value="HMA, heavy metal-associated domain"/>
    <property type="match status" value="1"/>
</dbReference>
<comment type="subcellular location">
    <subcellularLocation>
        <location evidence="1">Membrane</location>
        <topology evidence="1">Peripheral membrane protein</topology>
    </subcellularLocation>
</comment>
<evidence type="ECO:0000313" key="6">
    <source>
        <dbReference type="Proteomes" id="UP000594638"/>
    </source>
</evidence>
<keyword evidence="2" id="KW-0479">Metal-binding</keyword>
<dbReference type="CDD" id="cd00371">
    <property type="entry name" value="HMA"/>
    <property type="match status" value="1"/>
</dbReference>
<dbReference type="PANTHER" id="PTHR22814">
    <property type="entry name" value="COPPER TRANSPORT PROTEIN ATOX1-RELATED"/>
    <property type="match status" value="1"/>
</dbReference>
<evidence type="ECO:0000256" key="1">
    <source>
        <dbReference type="ARBA" id="ARBA00004170"/>
    </source>
</evidence>
<sequence>MFFFLLNCVYIMLLYIKVWLFMQIVEMRVHMDCLGCKNNIEKALKKLNGVDNVDIDMYMQKVTVTGSVEQKKVLKTARKTGRTVELWPYPYNPEYHGYAQSYYNQYYTSESPANYYYGSPTSYSPSTYNYHEHGYNYYANPASYYSNSKAPSTYNYRKHGYNGHSHGYYQQPPSSTVFDERTSSMFSDDNATGCSIM</sequence>
<gene>
    <name evidence="5" type="ORF">OLEA9_A088505</name>
</gene>
<reference evidence="5 6" key="1">
    <citation type="submission" date="2019-12" db="EMBL/GenBank/DDBJ databases">
        <authorList>
            <person name="Alioto T."/>
            <person name="Alioto T."/>
            <person name="Gomez Garrido J."/>
        </authorList>
    </citation>
    <scope>NUCLEOTIDE SEQUENCE [LARGE SCALE GENOMIC DNA]</scope>
</reference>
<dbReference type="GO" id="GO:0046872">
    <property type="term" value="F:metal ion binding"/>
    <property type="evidence" value="ECO:0007669"/>
    <property type="project" value="UniProtKB-KW"/>
</dbReference>
<evidence type="ECO:0000259" key="4">
    <source>
        <dbReference type="PROSITE" id="PS50846"/>
    </source>
</evidence>
<feature type="transmembrane region" description="Helical" evidence="3">
    <location>
        <begin position="7"/>
        <end position="25"/>
    </location>
</feature>
<dbReference type="GO" id="GO:0009626">
    <property type="term" value="P:plant-type hypersensitive response"/>
    <property type="evidence" value="ECO:0007669"/>
    <property type="project" value="UniProtKB-KW"/>
</dbReference>